<sequence>MANEVTGRAAISRVQRVSGTKTRLSRVAALAATLLLLQACSGTPPTAEQSLVTGTQVTQRTELSLPFPEAVAELGAALVANAQLGAPDTDGRYPLIVDPWVDRVSGNQVEATRSIESQLGALVSARYPQIKLLPFNTASLKQQPLILLGAVAPEDNGGSVSQVSSTVPQASAYRVWGVIGDLRTGRIVSRASVRAQAAGVSTRPAAFFRDSPAWMPDQSIQSYYRSIDGEIGGTLDPTYLQSIQAAAFINDGIRAYETGRYDEALTAYTQARQSPLGEQSRVYNGLYLANQALGRTQQAADALGHVIRLGLLSQRLALKFVFRPGSNLFWPDPAVSGAYPMWLREIAEQTAASNTCLELTGHTSATGSSDGNQRLSLRRANYVRDRLVALSPSLRQRIRTRGAGSTAVLVGTGTDDASDLLDRRVEFQPVACPGVPAMSATQSL</sequence>
<dbReference type="PROSITE" id="PS51123">
    <property type="entry name" value="OMPA_2"/>
    <property type="match status" value="1"/>
</dbReference>
<dbReference type="Gene3D" id="3.30.1330.60">
    <property type="entry name" value="OmpA-like domain"/>
    <property type="match status" value="1"/>
</dbReference>
<protein>
    <submittedName>
        <fullName evidence="3">OmpA family protein</fullName>
    </submittedName>
</protein>
<dbReference type="Proteomes" id="UP001589865">
    <property type="component" value="Unassembled WGS sequence"/>
</dbReference>
<dbReference type="SUPFAM" id="SSF48452">
    <property type="entry name" value="TPR-like"/>
    <property type="match status" value="1"/>
</dbReference>
<organism evidence="3 4">
    <name type="scientific">Roseomonas elaeocarpi</name>
    <dbReference type="NCBI Taxonomy" id="907779"/>
    <lineage>
        <taxon>Bacteria</taxon>
        <taxon>Pseudomonadati</taxon>
        <taxon>Pseudomonadota</taxon>
        <taxon>Alphaproteobacteria</taxon>
        <taxon>Acetobacterales</taxon>
        <taxon>Roseomonadaceae</taxon>
        <taxon>Roseomonas</taxon>
    </lineage>
</organism>
<feature type="domain" description="OmpA-like" evidence="2">
    <location>
        <begin position="316"/>
        <end position="433"/>
    </location>
</feature>
<dbReference type="EMBL" id="JBHLUN010000001">
    <property type="protein sequence ID" value="MFC0406667.1"/>
    <property type="molecule type" value="Genomic_DNA"/>
</dbReference>
<evidence type="ECO:0000313" key="3">
    <source>
        <dbReference type="EMBL" id="MFC0406667.1"/>
    </source>
</evidence>
<dbReference type="InterPro" id="IPR011990">
    <property type="entry name" value="TPR-like_helical_dom_sf"/>
</dbReference>
<dbReference type="Pfam" id="PF00691">
    <property type="entry name" value="OmpA"/>
    <property type="match status" value="1"/>
</dbReference>
<keyword evidence="1" id="KW-0472">Membrane</keyword>
<dbReference type="RefSeq" id="WP_377042341.1">
    <property type="nucleotide sequence ID" value="NZ_JBHLUN010000001.1"/>
</dbReference>
<keyword evidence="4" id="KW-1185">Reference proteome</keyword>
<evidence type="ECO:0000256" key="1">
    <source>
        <dbReference type="PROSITE-ProRule" id="PRU00473"/>
    </source>
</evidence>
<dbReference type="SUPFAM" id="SSF103088">
    <property type="entry name" value="OmpA-like"/>
    <property type="match status" value="1"/>
</dbReference>
<gene>
    <name evidence="3" type="ORF">ACFFGY_00305</name>
</gene>
<accession>A0ABV6JMW2</accession>
<name>A0ABV6JMW2_9PROT</name>
<dbReference type="InterPro" id="IPR036737">
    <property type="entry name" value="OmpA-like_sf"/>
</dbReference>
<dbReference type="Gene3D" id="1.25.40.10">
    <property type="entry name" value="Tetratricopeptide repeat domain"/>
    <property type="match status" value="1"/>
</dbReference>
<comment type="caution">
    <text evidence="3">The sequence shown here is derived from an EMBL/GenBank/DDBJ whole genome shotgun (WGS) entry which is preliminary data.</text>
</comment>
<evidence type="ECO:0000313" key="4">
    <source>
        <dbReference type="Proteomes" id="UP001589865"/>
    </source>
</evidence>
<reference evidence="3 4" key="1">
    <citation type="submission" date="2024-09" db="EMBL/GenBank/DDBJ databases">
        <authorList>
            <person name="Sun Q."/>
            <person name="Mori K."/>
        </authorList>
    </citation>
    <scope>NUCLEOTIDE SEQUENCE [LARGE SCALE GENOMIC DNA]</scope>
    <source>
        <strain evidence="3 4">TBRC 5777</strain>
    </source>
</reference>
<evidence type="ECO:0000259" key="2">
    <source>
        <dbReference type="PROSITE" id="PS51123"/>
    </source>
</evidence>
<proteinExistence type="predicted"/>
<dbReference type="InterPro" id="IPR006665">
    <property type="entry name" value="OmpA-like"/>
</dbReference>